<dbReference type="GO" id="GO:0003677">
    <property type="term" value="F:DNA binding"/>
    <property type="evidence" value="ECO:0007669"/>
    <property type="project" value="UniProtKB-UniRule"/>
</dbReference>
<dbReference type="InterPro" id="IPR029072">
    <property type="entry name" value="YebC-like"/>
</dbReference>
<accession>A0A1H4LXD1</accession>
<dbReference type="InterPro" id="IPR017856">
    <property type="entry name" value="Integrase-like_N"/>
</dbReference>
<name>A0A1H4LXD1_9MICO</name>
<evidence type="ECO:0000256" key="1">
    <source>
        <dbReference type="ARBA" id="ARBA00008724"/>
    </source>
</evidence>
<evidence type="ECO:0000313" key="9">
    <source>
        <dbReference type="EMBL" id="SEB75227.1"/>
    </source>
</evidence>
<keyword evidence="3 6" id="KW-0805">Transcription regulation</keyword>
<evidence type="ECO:0000256" key="3">
    <source>
        <dbReference type="ARBA" id="ARBA00023015"/>
    </source>
</evidence>
<dbReference type="Pfam" id="PF20772">
    <property type="entry name" value="TACO1_YebC_N"/>
    <property type="match status" value="1"/>
</dbReference>
<evidence type="ECO:0000256" key="6">
    <source>
        <dbReference type="HAMAP-Rule" id="MF_00693"/>
    </source>
</evidence>
<dbReference type="GO" id="GO:0005829">
    <property type="term" value="C:cytosol"/>
    <property type="evidence" value="ECO:0007669"/>
    <property type="project" value="TreeGrafter"/>
</dbReference>
<dbReference type="InterPro" id="IPR026564">
    <property type="entry name" value="Transcrip_reg_TACO1-like_dom3"/>
</dbReference>
<dbReference type="PANTHER" id="PTHR12532">
    <property type="entry name" value="TRANSLATIONAL ACTIVATOR OF CYTOCHROME C OXIDASE 1"/>
    <property type="match status" value="1"/>
</dbReference>
<evidence type="ECO:0000256" key="4">
    <source>
        <dbReference type="ARBA" id="ARBA00023125"/>
    </source>
</evidence>
<dbReference type="InterPro" id="IPR049083">
    <property type="entry name" value="TACO1_YebC_N"/>
</dbReference>
<proteinExistence type="inferred from homology"/>
<dbReference type="NCBIfam" id="TIGR01033">
    <property type="entry name" value="YebC/PmpR family DNA-binding transcriptional regulator"/>
    <property type="match status" value="1"/>
</dbReference>
<dbReference type="Gene3D" id="3.30.70.980">
    <property type="match status" value="2"/>
</dbReference>
<keyword evidence="10" id="KW-1185">Reference proteome</keyword>
<evidence type="ECO:0000259" key="8">
    <source>
        <dbReference type="Pfam" id="PF20772"/>
    </source>
</evidence>
<dbReference type="InterPro" id="IPR002876">
    <property type="entry name" value="Transcrip_reg_TACO1-like"/>
</dbReference>
<sequence>MSILNHSRGSIEWTMPWAEPRGGYDERRLMSGHSKWATTKHKKAIIDSRRAKSWAKLIKNIEVAAKLGGPDLQGNPTLFDAVQKAKKTSVPKDNIDRAVKRGAGIGGEAVEYTSIMYEGYGPNGVAMMIECLTDNKNRAAAEVRTALSRNGGTLADPGSVAYNFSRKGVIVVGSEGTTEDDVMMAALEAGAEEIEPHAEGFEIITEATDLVAVRSALQDAGIDYESADVEFVPNLKVEIDADTARKIFRLIDALEDSEDVQNVFTNFDLSADVQAELENDDA</sequence>
<keyword evidence="2 6" id="KW-0963">Cytoplasm</keyword>
<dbReference type="FunFam" id="3.30.70.980:FF:000002">
    <property type="entry name" value="Probable transcriptional regulatory protein YebC"/>
    <property type="match status" value="1"/>
</dbReference>
<dbReference type="AlphaFoldDB" id="A0A1H4LXD1"/>
<protein>
    <recommendedName>
        <fullName evidence="6">Probable transcriptional regulatory protein SAMN04489807_1942</fullName>
    </recommendedName>
</protein>
<gene>
    <name evidence="9" type="ORF">SAMN04489807_1942</name>
</gene>
<comment type="subcellular location">
    <subcellularLocation>
        <location evidence="6">Cytoplasm</location>
    </subcellularLocation>
</comment>
<dbReference type="HAMAP" id="MF_00693">
    <property type="entry name" value="Transcrip_reg_TACO1"/>
    <property type="match status" value="1"/>
</dbReference>
<dbReference type="SUPFAM" id="SSF75625">
    <property type="entry name" value="YebC-like"/>
    <property type="match status" value="1"/>
</dbReference>
<dbReference type="Gene3D" id="1.10.10.200">
    <property type="match status" value="1"/>
</dbReference>
<dbReference type="PANTHER" id="PTHR12532:SF6">
    <property type="entry name" value="TRANSCRIPTIONAL REGULATORY PROTEIN YEBC-RELATED"/>
    <property type="match status" value="1"/>
</dbReference>
<dbReference type="EMBL" id="FNSQ01000005">
    <property type="protein sequence ID" value="SEB75227.1"/>
    <property type="molecule type" value="Genomic_DNA"/>
</dbReference>
<evidence type="ECO:0000313" key="10">
    <source>
        <dbReference type="Proteomes" id="UP000183750"/>
    </source>
</evidence>
<feature type="domain" description="TACO1/YebC-like N-terminal" evidence="8">
    <location>
        <begin position="34"/>
        <end position="104"/>
    </location>
</feature>
<evidence type="ECO:0000256" key="5">
    <source>
        <dbReference type="ARBA" id="ARBA00023163"/>
    </source>
</evidence>
<dbReference type="GO" id="GO:0006355">
    <property type="term" value="P:regulation of DNA-templated transcription"/>
    <property type="evidence" value="ECO:0007669"/>
    <property type="project" value="UniProtKB-UniRule"/>
</dbReference>
<dbReference type="Pfam" id="PF01709">
    <property type="entry name" value="Transcrip_reg"/>
    <property type="match status" value="1"/>
</dbReference>
<reference evidence="10" key="1">
    <citation type="submission" date="2016-10" db="EMBL/GenBank/DDBJ databases">
        <authorList>
            <person name="Varghese N."/>
            <person name="Submissions S."/>
        </authorList>
    </citation>
    <scope>NUCLEOTIDE SEQUENCE [LARGE SCALE GENOMIC DNA]</scope>
    <source>
        <strain evidence="10">DSM 16089</strain>
    </source>
</reference>
<dbReference type="NCBIfam" id="NF009044">
    <property type="entry name" value="PRK12378.1"/>
    <property type="match status" value="1"/>
</dbReference>
<dbReference type="NCBIfam" id="NF001030">
    <property type="entry name" value="PRK00110.1"/>
    <property type="match status" value="1"/>
</dbReference>
<keyword evidence="4 6" id="KW-0238">DNA-binding</keyword>
<comment type="similarity">
    <text evidence="1 6">Belongs to the TACO1 family.</text>
</comment>
<dbReference type="Proteomes" id="UP000183750">
    <property type="component" value="Unassembled WGS sequence"/>
</dbReference>
<organism evidence="9 10">
    <name type="scientific">Microbacterium hydrocarbonoxydans</name>
    <dbReference type="NCBI Taxonomy" id="273678"/>
    <lineage>
        <taxon>Bacteria</taxon>
        <taxon>Bacillati</taxon>
        <taxon>Actinomycetota</taxon>
        <taxon>Actinomycetes</taxon>
        <taxon>Micrococcales</taxon>
        <taxon>Microbacteriaceae</taxon>
        <taxon>Microbacterium</taxon>
    </lineage>
</organism>
<feature type="domain" description="TACO1/YebC-like second and third" evidence="7">
    <location>
        <begin position="112"/>
        <end position="267"/>
    </location>
</feature>
<evidence type="ECO:0000256" key="2">
    <source>
        <dbReference type="ARBA" id="ARBA00022490"/>
    </source>
</evidence>
<dbReference type="InterPro" id="IPR048300">
    <property type="entry name" value="TACO1_YebC-like_2nd/3rd_dom"/>
</dbReference>
<evidence type="ECO:0000259" key="7">
    <source>
        <dbReference type="Pfam" id="PF01709"/>
    </source>
</evidence>
<dbReference type="FunFam" id="1.10.10.200:FF:000002">
    <property type="entry name" value="Probable transcriptional regulatory protein CLM62_37755"/>
    <property type="match status" value="1"/>
</dbReference>
<keyword evidence="5 6" id="KW-0804">Transcription</keyword>